<dbReference type="EMBL" id="CAJOBC010143692">
    <property type="protein sequence ID" value="CAF4654303.1"/>
    <property type="molecule type" value="Genomic_DNA"/>
</dbReference>
<evidence type="ECO:0000313" key="3">
    <source>
        <dbReference type="Proteomes" id="UP000681722"/>
    </source>
</evidence>
<reference evidence="2" key="1">
    <citation type="submission" date="2021-02" db="EMBL/GenBank/DDBJ databases">
        <authorList>
            <person name="Nowell W R."/>
        </authorList>
    </citation>
    <scope>NUCLEOTIDE SEQUENCE</scope>
</reference>
<sequence length="134" mass="15306">MAVRMAVFHRNTGQYPQSTGIRYPPAQYGSPERQLFAPQVPAPQSTTAELTAPIDATDAWAPPTNEERFHGTTWQEPRNMTRYGFHLLPQCMCLKLTLYSILVIALAFVHSRAKIVYLAYYVVYYCVALDWLSF</sequence>
<feature type="transmembrane region" description="Helical" evidence="1">
    <location>
        <begin position="87"/>
        <end position="109"/>
    </location>
</feature>
<organism evidence="2 3">
    <name type="scientific">Didymodactylos carnosus</name>
    <dbReference type="NCBI Taxonomy" id="1234261"/>
    <lineage>
        <taxon>Eukaryota</taxon>
        <taxon>Metazoa</taxon>
        <taxon>Spiralia</taxon>
        <taxon>Gnathifera</taxon>
        <taxon>Rotifera</taxon>
        <taxon>Eurotatoria</taxon>
        <taxon>Bdelloidea</taxon>
        <taxon>Philodinida</taxon>
        <taxon>Philodinidae</taxon>
        <taxon>Didymodactylos</taxon>
    </lineage>
</organism>
<keyword evidence="1" id="KW-1133">Transmembrane helix</keyword>
<name>A0A8S2ZR16_9BILA</name>
<evidence type="ECO:0000256" key="1">
    <source>
        <dbReference type="SAM" id="Phobius"/>
    </source>
</evidence>
<evidence type="ECO:0000313" key="2">
    <source>
        <dbReference type="EMBL" id="CAF4654303.1"/>
    </source>
</evidence>
<proteinExistence type="predicted"/>
<comment type="caution">
    <text evidence="2">The sequence shown here is derived from an EMBL/GenBank/DDBJ whole genome shotgun (WGS) entry which is preliminary data.</text>
</comment>
<protein>
    <submittedName>
        <fullName evidence="2">Uncharacterized protein</fullName>
    </submittedName>
</protein>
<keyword evidence="1" id="KW-0472">Membrane</keyword>
<accession>A0A8S2ZR16</accession>
<keyword evidence="1" id="KW-0812">Transmembrane</keyword>
<dbReference type="Proteomes" id="UP000681722">
    <property type="component" value="Unassembled WGS sequence"/>
</dbReference>
<feature type="transmembrane region" description="Helical" evidence="1">
    <location>
        <begin position="115"/>
        <end position="132"/>
    </location>
</feature>
<dbReference type="AlphaFoldDB" id="A0A8S2ZR16"/>
<gene>
    <name evidence="2" type="ORF">SRO942_LOCUS50486</name>
</gene>